<dbReference type="EMBL" id="UWOC01000165">
    <property type="protein sequence ID" value="VCU10269.1"/>
    <property type="molecule type" value="Genomic_DNA"/>
</dbReference>
<dbReference type="NCBIfam" id="TIGR02118">
    <property type="entry name" value="EthD family reductase"/>
    <property type="match status" value="1"/>
</dbReference>
<keyword evidence="3" id="KW-1185">Reference proteome</keyword>
<evidence type="ECO:0000259" key="1">
    <source>
        <dbReference type="Pfam" id="PF07110"/>
    </source>
</evidence>
<proteinExistence type="predicted"/>
<dbReference type="Gene3D" id="3.30.70.100">
    <property type="match status" value="2"/>
</dbReference>
<dbReference type="InterPro" id="IPR009799">
    <property type="entry name" value="EthD_dom"/>
</dbReference>
<dbReference type="OrthoDB" id="6369070at2"/>
<feature type="domain" description="EthD" evidence="1">
    <location>
        <begin position="11"/>
        <end position="94"/>
    </location>
</feature>
<dbReference type="InterPro" id="IPR011008">
    <property type="entry name" value="Dimeric_a/b-barrel"/>
</dbReference>
<dbReference type="GO" id="GO:0016491">
    <property type="term" value="F:oxidoreductase activity"/>
    <property type="evidence" value="ECO:0007669"/>
    <property type="project" value="InterPro"/>
</dbReference>
<dbReference type="SUPFAM" id="SSF54909">
    <property type="entry name" value="Dimeric alpha+beta barrel"/>
    <property type="match status" value="2"/>
</dbReference>
<reference evidence="3" key="1">
    <citation type="submission" date="2018-10" db="EMBL/GenBank/DDBJ databases">
        <authorList>
            <person name="Peiro R."/>
            <person name="Begona"/>
            <person name="Cbmso G."/>
            <person name="Lopez M."/>
            <person name="Gonzalez S."/>
            <person name="Sacristan E."/>
            <person name="Castillo E."/>
        </authorList>
    </citation>
    <scope>NUCLEOTIDE SEQUENCE [LARGE SCALE GENOMIC DNA]</scope>
</reference>
<evidence type="ECO:0000313" key="2">
    <source>
        <dbReference type="EMBL" id="VCU10269.1"/>
    </source>
</evidence>
<comment type="caution">
    <text evidence="2">The sequence shown here is derived from an EMBL/GenBank/DDBJ whole genome shotgun (WGS) entry which is preliminary data.</text>
</comment>
<name>A0A3S4BXY4_9BRAD</name>
<sequence>MIQQFIFAHPKPGMSEADFQRYWVEVHAVRYASRIPQIRKYKVDTRIARPGDPADPLWDGVAEIWLDDEAAEVASLESPELIQGARADEPNWAAFWRTVVLDTTAHPRLPGPPETRDAAGVLLLVLTKRREGLRLADFRAHLLGPHADKAEALPGLRRYQIGLVRDAAYAIGESPLDAVEQFWFDDADAVDVAEASLPHALLAADWRLCAEPRWLHRMLVREHWIIGPEPRPYRPA</sequence>
<accession>A0A3S4BXY4</accession>
<dbReference type="Proteomes" id="UP000289200">
    <property type="component" value="Unassembled WGS sequence"/>
</dbReference>
<dbReference type="Pfam" id="PF07110">
    <property type="entry name" value="EthD"/>
    <property type="match status" value="1"/>
</dbReference>
<protein>
    <recommendedName>
        <fullName evidence="1">EthD domain-containing protein</fullName>
    </recommendedName>
</protein>
<evidence type="ECO:0000313" key="3">
    <source>
        <dbReference type="Proteomes" id="UP000289200"/>
    </source>
</evidence>
<dbReference type="RefSeq" id="WP_129610290.1">
    <property type="nucleotide sequence ID" value="NZ_UWOC01000165.1"/>
</dbReference>
<gene>
    <name evidence="2" type="ORF">RHODGE_RHODGE_03457</name>
</gene>
<dbReference type="AlphaFoldDB" id="A0A3S4BXY4"/>
<organism evidence="2 3">
    <name type="scientific">Rhodoplanes serenus</name>
    <dbReference type="NCBI Taxonomy" id="200615"/>
    <lineage>
        <taxon>Bacteria</taxon>
        <taxon>Pseudomonadati</taxon>
        <taxon>Pseudomonadota</taxon>
        <taxon>Alphaproteobacteria</taxon>
        <taxon>Hyphomicrobiales</taxon>
        <taxon>Nitrobacteraceae</taxon>
        <taxon>Rhodoplanes</taxon>
    </lineage>
</organism>